<keyword evidence="5" id="KW-1185">Reference proteome</keyword>
<reference evidence="6" key="1">
    <citation type="submission" date="2017-02" db="UniProtKB">
        <authorList>
            <consortium name="WormBaseParasite"/>
        </authorList>
    </citation>
    <scope>IDENTIFICATION</scope>
</reference>
<feature type="region of interest" description="Disordered" evidence="3">
    <location>
        <begin position="256"/>
        <end position="300"/>
    </location>
</feature>
<dbReference type="GO" id="GO:0005634">
    <property type="term" value="C:nucleus"/>
    <property type="evidence" value="ECO:0007669"/>
    <property type="project" value="TreeGrafter"/>
</dbReference>
<dbReference type="PANTHER" id="PTHR13275">
    <property type="entry name" value="YL-1 PROTEIN TRANSCRIPTION FACTOR-LIKE 1"/>
    <property type="match status" value="1"/>
</dbReference>
<sequence length="476" mass="53953">MKRPSNEPSEKTPTRRSKRVKVAQNNFVDSDVEEELSYTNSPASKETSEPIEEKNVTAKKGRKSRNLRDDSQDSGTSGKNVNLDNSSSNEVAPKRKSNRGRKSKKFLAEQAAATAVASKRKSSSPTPVGDTLSVAEDNVLENHDDTSNFETTSKEANKEDIKTEVMTSEKEDFEEDDDENIKTEVMTSEKEDFEEDDDESTDTESSDAESIDFSKIETVAKGRPRRANAGNRMELLLTKEEKELMAEAPPEYQDYFNKKDDANITDGENDLFSEKDVDDSGDEVDTDFLDSDKSDDELDGDEAEKNILAIERNERRRLKRKYKSTALDIPISAYTVPPNVLSPEEHEKALEKSLKIAEENIASLQKYQAMEIETKNKRFNKNKKKMRPTDVDIIIKKGGERLLHLAVEPIHNVPKKGERLICAISGKPAKYFDPLTEIPYYSIEEFKIIRKMYEEYLNTVEGDFKNLKVSKKVDAL</sequence>
<proteinExistence type="inferred from homology"/>
<dbReference type="PANTHER" id="PTHR13275:SF4">
    <property type="entry name" value="VACUOLAR PROTEIN SORTING-ASSOCIATED PROTEIN 72 HOMOLOG"/>
    <property type="match status" value="1"/>
</dbReference>
<dbReference type="Pfam" id="PF05764">
    <property type="entry name" value="YL1"/>
    <property type="match status" value="1"/>
</dbReference>
<dbReference type="STRING" id="174720.A0A0N5C9H7"/>
<dbReference type="AlphaFoldDB" id="A0A0N5C9H7"/>
<feature type="compositionally biased region" description="Acidic residues" evidence="3">
    <location>
        <begin position="267"/>
        <end position="300"/>
    </location>
</feature>
<accession>A0A0N5C9H7</accession>
<feature type="compositionally biased region" description="Basic residues" evidence="3">
    <location>
        <begin position="94"/>
        <end position="105"/>
    </location>
</feature>
<dbReference type="SMART" id="SM00993">
    <property type="entry name" value="YL1_C"/>
    <property type="match status" value="1"/>
</dbReference>
<dbReference type="Proteomes" id="UP000046392">
    <property type="component" value="Unplaced"/>
</dbReference>
<dbReference type="InterPro" id="IPR046757">
    <property type="entry name" value="YL1_N"/>
</dbReference>
<organism evidence="5 6">
    <name type="scientific">Strongyloides papillosus</name>
    <name type="common">Intestinal threadworm</name>
    <dbReference type="NCBI Taxonomy" id="174720"/>
    <lineage>
        <taxon>Eukaryota</taxon>
        <taxon>Metazoa</taxon>
        <taxon>Ecdysozoa</taxon>
        <taxon>Nematoda</taxon>
        <taxon>Chromadorea</taxon>
        <taxon>Rhabditida</taxon>
        <taxon>Tylenchina</taxon>
        <taxon>Panagrolaimomorpha</taxon>
        <taxon>Strongyloidoidea</taxon>
        <taxon>Strongyloididae</taxon>
        <taxon>Strongyloides</taxon>
    </lineage>
</organism>
<evidence type="ECO:0000256" key="3">
    <source>
        <dbReference type="SAM" id="MobiDB-lite"/>
    </source>
</evidence>
<feature type="region of interest" description="Disordered" evidence="3">
    <location>
        <begin position="1"/>
        <end position="233"/>
    </location>
</feature>
<evidence type="ECO:0000313" key="6">
    <source>
        <dbReference type="WBParaSite" id="SPAL_0001456100.1"/>
    </source>
</evidence>
<feature type="compositionally biased region" description="Basic and acidic residues" evidence="3">
    <location>
        <begin position="140"/>
        <end position="170"/>
    </location>
</feature>
<evidence type="ECO:0000259" key="4">
    <source>
        <dbReference type="SMART" id="SM00993"/>
    </source>
</evidence>
<comment type="similarity">
    <text evidence="1">Belongs to the VPS72/YL1 family.</text>
</comment>
<dbReference type="Pfam" id="PF08265">
    <property type="entry name" value="YL1_C"/>
    <property type="match status" value="1"/>
</dbReference>
<dbReference type="InterPro" id="IPR013272">
    <property type="entry name" value="Vps72/YL1_C"/>
</dbReference>
<feature type="compositionally biased region" description="Basic and acidic residues" evidence="3">
    <location>
        <begin position="1"/>
        <end position="13"/>
    </location>
</feature>
<feature type="domain" description="Vps72/YL1 C-terminal" evidence="4">
    <location>
        <begin position="420"/>
        <end position="449"/>
    </location>
</feature>
<feature type="compositionally biased region" description="Acidic residues" evidence="3">
    <location>
        <begin position="191"/>
        <end position="210"/>
    </location>
</feature>
<feature type="compositionally biased region" description="Basic and acidic residues" evidence="3">
    <location>
        <begin position="46"/>
        <end position="56"/>
    </location>
</feature>
<dbReference type="WBParaSite" id="SPAL_0001456100.1">
    <property type="protein sequence ID" value="SPAL_0001456100.1"/>
    <property type="gene ID" value="SPAL_0001456100"/>
</dbReference>
<evidence type="ECO:0000256" key="2">
    <source>
        <dbReference type="ARBA" id="ARBA00020000"/>
    </source>
</evidence>
<evidence type="ECO:0000256" key="1">
    <source>
        <dbReference type="ARBA" id="ARBA00006832"/>
    </source>
</evidence>
<protein>
    <recommendedName>
        <fullName evidence="2">Vacuolar protein sorting-associated protein 72 homolog</fullName>
    </recommendedName>
</protein>
<evidence type="ECO:0000313" key="5">
    <source>
        <dbReference type="Proteomes" id="UP000046392"/>
    </source>
</evidence>
<feature type="compositionally biased region" description="Polar residues" evidence="3">
    <location>
        <begin position="73"/>
        <end position="90"/>
    </location>
</feature>
<name>A0A0N5C9H7_STREA</name>